<name>A0ABU1GUZ7_9GAMM</name>
<comment type="caution">
    <text evidence="1">The sequence shown here is derived from an EMBL/GenBank/DDBJ whole genome shotgun (WGS) entry which is preliminary data.</text>
</comment>
<organism evidence="1 2">
    <name type="scientific">Larsenimonas suaedae</name>
    <dbReference type="NCBI Taxonomy" id="1851019"/>
    <lineage>
        <taxon>Bacteria</taxon>
        <taxon>Pseudomonadati</taxon>
        <taxon>Pseudomonadota</taxon>
        <taxon>Gammaproteobacteria</taxon>
        <taxon>Oceanospirillales</taxon>
        <taxon>Halomonadaceae</taxon>
        <taxon>Larsenimonas</taxon>
    </lineage>
</organism>
<evidence type="ECO:0000313" key="2">
    <source>
        <dbReference type="Proteomes" id="UP001269375"/>
    </source>
</evidence>
<evidence type="ECO:0008006" key="3">
    <source>
        <dbReference type="Google" id="ProtNLM"/>
    </source>
</evidence>
<dbReference type="RefSeq" id="WP_251590482.1">
    <property type="nucleotide sequence ID" value="NZ_JAMLJI010000001.1"/>
</dbReference>
<dbReference type="EMBL" id="JARWAO010000002">
    <property type="protein sequence ID" value="MDR5895198.1"/>
    <property type="molecule type" value="Genomic_DNA"/>
</dbReference>
<gene>
    <name evidence="1" type="ORF">QC825_03775</name>
</gene>
<protein>
    <recommendedName>
        <fullName evidence="3">Lipoprotein</fullName>
    </recommendedName>
</protein>
<reference evidence="1 2" key="1">
    <citation type="submission" date="2023-04" db="EMBL/GenBank/DDBJ databases">
        <title>A long-awaited taxogenomic arrangement of the family Halomonadaceae.</title>
        <authorList>
            <person name="De La Haba R."/>
            <person name="Chuvochina M."/>
            <person name="Wittouck S."/>
            <person name="Arahal D.R."/>
            <person name="Sanchez-Porro C."/>
            <person name="Hugenholtz P."/>
            <person name="Ventosa A."/>
        </authorList>
    </citation>
    <scope>NUCLEOTIDE SEQUENCE [LARGE SCALE GENOMIC DNA]</scope>
    <source>
        <strain evidence="1 2">DSM 22428</strain>
    </source>
</reference>
<dbReference type="Proteomes" id="UP001269375">
    <property type="component" value="Unassembled WGS sequence"/>
</dbReference>
<evidence type="ECO:0000313" key="1">
    <source>
        <dbReference type="EMBL" id="MDR5895198.1"/>
    </source>
</evidence>
<accession>A0ABU1GUZ7</accession>
<dbReference type="PROSITE" id="PS51257">
    <property type="entry name" value="PROKAR_LIPOPROTEIN"/>
    <property type="match status" value="1"/>
</dbReference>
<sequence length="107" mass="11713">MVASRLGPNAKKAGLAATLGCLLMMSGCSTMNWTKPSADHQDLVMDMEECRGRKDALTNDNQLDNDYGIGLHFSSLTGFATSFYTEPAEYRIDNCLSARGWTRSPQS</sequence>
<keyword evidence="2" id="KW-1185">Reference proteome</keyword>
<proteinExistence type="predicted"/>